<sequence>MKIIVFFFINICLFNIIQARELPDDWDTNFTDLRIECIAKIRSNHRYYSELHLPKLIPALKRIHYLKCLRHNLITNEKEEEESFLLENHLEDRFAFKYGNLSEYPMNKKNNNFVSIEKMSEETLEKSRIYIISIYSIITSLAMTISVIIVAVMKYSRKEYCSKHMASPNIYSSTASLV</sequence>
<keyword evidence="1" id="KW-0472">Membrane</keyword>
<organism evidence="3">
    <name type="scientific">Lepeophtheirus salmonis</name>
    <name type="common">Salmon louse</name>
    <name type="synonym">Caligus salmonis</name>
    <dbReference type="NCBI Taxonomy" id="72036"/>
    <lineage>
        <taxon>Eukaryota</taxon>
        <taxon>Metazoa</taxon>
        <taxon>Ecdysozoa</taxon>
        <taxon>Arthropoda</taxon>
        <taxon>Crustacea</taxon>
        <taxon>Multicrustacea</taxon>
        <taxon>Hexanauplia</taxon>
        <taxon>Copepoda</taxon>
        <taxon>Siphonostomatoida</taxon>
        <taxon>Caligidae</taxon>
        <taxon>Lepeophtheirus</taxon>
    </lineage>
</organism>
<keyword evidence="1" id="KW-1133">Transmembrane helix</keyword>
<evidence type="ECO:0000256" key="2">
    <source>
        <dbReference type="SAM" id="SignalP"/>
    </source>
</evidence>
<feature type="signal peptide" evidence="2">
    <location>
        <begin position="1"/>
        <end position="19"/>
    </location>
</feature>
<accession>A0A0K2UHW1</accession>
<keyword evidence="2" id="KW-0732">Signal</keyword>
<feature type="transmembrane region" description="Helical" evidence="1">
    <location>
        <begin position="129"/>
        <end position="153"/>
    </location>
</feature>
<dbReference type="EMBL" id="HACA01019915">
    <property type="protein sequence ID" value="CDW37276.1"/>
    <property type="molecule type" value="Transcribed_RNA"/>
</dbReference>
<dbReference type="AlphaFoldDB" id="A0A0K2UHW1"/>
<feature type="chain" id="PRO_5005488757" evidence="2">
    <location>
        <begin position="20"/>
        <end position="178"/>
    </location>
</feature>
<reference evidence="3" key="1">
    <citation type="submission" date="2014-05" db="EMBL/GenBank/DDBJ databases">
        <authorList>
            <person name="Chronopoulou M."/>
        </authorList>
    </citation>
    <scope>NUCLEOTIDE SEQUENCE</scope>
    <source>
        <tissue evidence="3">Whole organism</tissue>
    </source>
</reference>
<proteinExistence type="predicted"/>
<evidence type="ECO:0000313" key="3">
    <source>
        <dbReference type="EMBL" id="CDW37276.1"/>
    </source>
</evidence>
<protein>
    <submittedName>
        <fullName evidence="3">Uncharacterized protein</fullName>
    </submittedName>
</protein>
<name>A0A0K2UHW1_LEPSM</name>
<evidence type="ECO:0000256" key="1">
    <source>
        <dbReference type="SAM" id="Phobius"/>
    </source>
</evidence>
<keyword evidence="1" id="KW-0812">Transmembrane</keyword>